<feature type="coiled-coil region" evidence="1">
    <location>
        <begin position="232"/>
        <end position="294"/>
    </location>
</feature>
<reference evidence="2 3" key="1">
    <citation type="submission" date="2016-08" db="EMBL/GenBank/DDBJ databases">
        <title>A Parts List for Fungal Cellulosomes Revealed by Comparative Genomics.</title>
        <authorList>
            <consortium name="DOE Joint Genome Institute"/>
            <person name="Haitjema C.H."/>
            <person name="Gilmore S.P."/>
            <person name="Henske J.K."/>
            <person name="Solomon K.V."/>
            <person name="De Groot R."/>
            <person name="Kuo A."/>
            <person name="Mondo S.J."/>
            <person name="Salamov A.A."/>
            <person name="Labutti K."/>
            <person name="Zhao Z."/>
            <person name="Chiniquy J."/>
            <person name="Barry K."/>
            <person name="Brewer H.M."/>
            <person name="Purvine S.O."/>
            <person name="Wright A.T."/>
            <person name="Boxma B."/>
            <person name="Van Alen T."/>
            <person name="Hackstein J.H."/>
            <person name="Baker S.E."/>
            <person name="Grigoriev I.V."/>
            <person name="O'Malley M.A."/>
        </authorList>
    </citation>
    <scope>NUCLEOTIDE SEQUENCE [LARGE SCALE GENOMIC DNA]</scope>
    <source>
        <strain evidence="2 3">G1</strain>
    </source>
</reference>
<comment type="caution">
    <text evidence="2">The sequence shown here is derived from an EMBL/GenBank/DDBJ whole genome shotgun (WGS) entry which is preliminary data.</text>
</comment>
<protein>
    <submittedName>
        <fullName evidence="2">Uncharacterized protein</fullName>
    </submittedName>
</protein>
<dbReference type="OrthoDB" id="2156563at2759"/>
<dbReference type="STRING" id="1754190.A0A1Y2BY35"/>
<gene>
    <name evidence="2" type="ORF">LY90DRAFT_46947</name>
</gene>
<organism evidence="2 3">
    <name type="scientific">Neocallimastix californiae</name>
    <dbReference type="NCBI Taxonomy" id="1754190"/>
    <lineage>
        <taxon>Eukaryota</taxon>
        <taxon>Fungi</taxon>
        <taxon>Fungi incertae sedis</taxon>
        <taxon>Chytridiomycota</taxon>
        <taxon>Chytridiomycota incertae sedis</taxon>
        <taxon>Neocallimastigomycetes</taxon>
        <taxon>Neocallimastigales</taxon>
        <taxon>Neocallimastigaceae</taxon>
        <taxon>Neocallimastix</taxon>
    </lineage>
</organism>
<name>A0A1Y2BY35_9FUNG</name>
<keyword evidence="1" id="KW-0175">Coiled coil</keyword>
<dbReference type="EMBL" id="MCOG01000134">
    <property type="protein sequence ID" value="ORY38975.1"/>
    <property type="molecule type" value="Genomic_DNA"/>
</dbReference>
<feature type="coiled-coil region" evidence="1">
    <location>
        <begin position="173"/>
        <end position="207"/>
    </location>
</feature>
<dbReference type="Proteomes" id="UP000193920">
    <property type="component" value="Unassembled WGS sequence"/>
</dbReference>
<evidence type="ECO:0000256" key="1">
    <source>
        <dbReference type="SAM" id="Coils"/>
    </source>
</evidence>
<evidence type="ECO:0000313" key="3">
    <source>
        <dbReference type="Proteomes" id="UP000193920"/>
    </source>
</evidence>
<keyword evidence="3" id="KW-1185">Reference proteome</keyword>
<proteinExistence type="predicted"/>
<sequence>MNEYRPKPPRKSKSQQSQPGMIKYRKYKVKNENLKNYYEVEDLLKLNIDLKKKINSLISDRNKLITEARANEENRLRLEKKCHDLMKTTADSVSSKSLDTAIKAEESLSSNLKKIIQQNRKEISILENEINEIKDDIRYTRLNEMEIEIKTFYKEILRLNRILELFNVDGDGVINFLNERSQYKRTIEELNEKLSTYEKNSKIMKENFKEISRYKEDNEILIEKFYLMRDKLENLNKNYKIATNIIENQKKEIQLHKEGIEKKEQEIESKNKKIKEQQDEYQKLIKKNKDKDKVK</sequence>
<dbReference type="AlphaFoldDB" id="A0A1Y2BY35"/>
<feature type="coiled-coil region" evidence="1">
    <location>
        <begin position="109"/>
        <end position="136"/>
    </location>
</feature>
<evidence type="ECO:0000313" key="2">
    <source>
        <dbReference type="EMBL" id="ORY38975.1"/>
    </source>
</evidence>
<accession>A0A1Y2BY35</accession>